<evidence type="ECO:0000313" key="2">
    <source>
        <dbReference type="EMBL" id="EXZ46090.1"/>
    </source>
</evidence>
<feature type="transmembrane region" description="Helical" evidence="1">
    <location>
        <begin position="196"/>
        <end position="214"/>
    </location>
</feature>
<protein>
    <recommendedName>
        <fullName evidence="4">Transmembrane protein</fullName>
    </recommendedName>
</protein>
<keyword evidence="1" id="KW-0812">Transmembrane</keyword>
<proteinExistence type="predicted"/>
<keyword evidence="1" id="KW-0472">Membrane</keyword>
<organism evidence="2 3">
    <name type="scientific">Bacteroides fragilis str. 2-F-2 #4</name>
    <dbReference type="NCBI Taxonomy" id="1339280"/>
    <lineage>
        <taxon>Bacteria</taxon>
        <taxon>Pseudomonadati</taxon>
        <taxon>Bacteroidota</taxon>
        <taxon>Bacteroidia</taxon>
        <taxon>Bacteroidales</taxon>
        <taxon>Bacteroidaceae</taxon>
        <taxon>Bacteroides</taxon>
    </lineage>
</organism>
<accession>A0A015YI12</accession>
<gene>
    <name evidence="2" type="ORF">M076_0644</name>
</gene>
<sequence>MLYNALNTCARSVDISHKGCKYSIDLPSGWDTIPHDTLKKIFPRLDLDMGLYPVSQKKYFTGNYALVGFIPVLQSLHSYSFDRIVSDIKEMNDRTKNTWNNDSISTRLDSIVPVNSSPNYRINNYLTIRRDSILLKGCQSLYVSKFGYIALMLYQKGNDALPIDSLLGEFSDSGCIKVDQEYRYTPPQKEGLSFTHFLYALGIGGIVYLLIAFFSKRKTNRQ</sequence>
<dbReference type="Proteomes" id="UP000022272">
    <property type="component" value="Unassembled WGS sequence"/>
</dbReference>
<evidence type="ECO:0000313" key="3">
    <source>
        <dbReference type="Proteomes" id="UP000022272"/>
    </source>
</evidence>
<dbReference type="EMBL" id="JGDM01000013">
    <property type="protein sequence ID" value="EXZ46090.1"/>
    <property type="molecule type" value="Genomic_DNA"/>
</dbReference>
<dbReference type="AlphaFoldDB" id="A0A015YI12"/>
<dbReference type="PATRIC" id="fig|1339280.3.peg.623"/>
<keyword evidence="1" id="KW-1133">Transmembrane helix</keyword>
<name>A0A015YI12_BACFG</name>
<evidence type="ECO:0000256" key="1">
    <source>
        <dbReference type="SAM" id="Phobius"/>
    </source>
</evidence>
<reference evidence="2 3" key="1">
    <citation type="submission" date="2014-02" db="EMBL/GenBank/DDBJ databases">
        <authorList>
            <person name="Sears C."/>
            <person name="Carroll K."/>
            <person name="Sack B.R."/>
            <person name="Qadri F."/>
            <person name="Myers L.L."/>
            <person name="Chung G.-T."/>
            <person name="Escheverria P."/>
            <person name="Fraser C.M."/>
            <person name="Sadzewicz L."/>
            <person name="Shefchek K.A."/>
            <person name="Tallon L."/>
            <person name="Das S.P."/>
            <person name="Daugherty S."/>
            <person name="Mongodin E.F."/>
        </authorList>
    </citation>
    <scope>NUCLEOTIDE SEQUENCE [LARGE SCALE GENOMIC DNA]</scope>
    <source>
        <strain evidence="2 3">2-F-2 #4</strain>
    </source>
</reference>
<comment type="caution">
    <text evidence="2">The sequence shown here is derived from an EMBL/GenBank/DDBJ whole genome shotgun (WGS) entry which is preliminary data.</text>
</comment>
<evidence type="ECO:0008006" key="4">
    <source>
        <dbReference type="Google" id="ProtNLM"/>
    </source>
</evidence>